<dbReference type="GO" id="GO:0016747">
    <property type="term" value="F:acyltransferase activity, transferring groups other than amino-acyl groups"/>
    <property type="evidence" value="ECO:0007669"/>
    <property type="project" value="InterPro"/>
</dbReference>
<dbReference type="Pfam" id="PF00583">
    <property type="entry name" value="Acetyltransf_1"/>
    <property type="match status" value="1"/>
</dbReference>
<dbReference type="InterPro" id="IPR000182">
    <property type="entry name" value="GNAT_dom"/>
</dbReference>
<keyword evidence="4" id="KW-1185">Reference proteome</keyword>
<feature type="compositionally biased region" description="Pro residues" evidence="1">
    <location>
        <begin position="1"/>
        <end position="11"/>
    </location>
</feature>
<feature type="region of interest" description="Disordered" evidence="1">
    <location>
        <begin position="1"/>
        <end position="25"/>
    </location>
</feature>
<proteinExistence type="predicted"/>
<dbReference type="InterPro" id="IPR016181">
    <property type="entry name" value="Acyl_CoA_acyltransferase"/>
</dbReference>
<evidence type="ECO:0000259" key="2">
    <source>
        <dbReference type="PROSITE" id="PS51186"/>
    </source>
</evidence>
<evidence type="ECO:0000313" key="4">
    <source>
        <dbReference type="Proteomes" id="UP000199213"/>
    </source>
</evidence>
<dbReference type="Proteomes" id="UP000199213">
    <property type="component" value="Unassembled WGS sequence"/>
</dbReference>
<dbReference type="PROSITE" id="PS51186">
    <property type="entry name" value="GNAT"/>
    <property type="match status" value="1"/>
</dbReference>
<feature type="domain" description="N-acetyltransferase" evidence="2">
    <location>
        <begin position="165"/>
        <end position="306"/>
    </location>
</feature>
<sequence length="306" mass="33577">MPGPHLYPTPENPIARDPDTDDHAGMHVERHDSFASFRETTERFYRADPVRHTIPVTALAAARSYEAGPAPALLTLHEDRTVLGAYLRTPPFPAHVGALPDMDTAELVAALCEHDPAPGALLGPTEQVGRLAAEWCRSTGAIRELRIRQRLYELHIPEFPAEVVGEERGFVPSDIPWLAEWRAEYARDAGDIGVGTDSSEDALRSFLDSGRVPVLWSAGGRPVAMAFHSTPKYGMSRIGNVYTPARFRRNGYGAAVTLAAARRAVEAGAERVVLFADLANPTSNSVYRRIGFLPVHDTDEIVLHRM</sequence>
<evidence type="ECO:0000256" key="1">
    <source>
        <dbReference type="SAM" id="MobiDB-lite"/>
    </source>
</evidence>
<accession>A0A1G9BQ12</accession>
<reference evidence="4" key="1">
    <citation type="submission" date="2016-10" db="EMBL/GenBank/DDBJ databases">
        <authorList>
            <person name="Varghese N."/>
            <person name="Submissions S."/>
        </authorList>
    </citation>
    <scope>NUCLEOTIDE SEQUENCE [LARGE SCALE GENOMIC DNA]</scope>
    <source>
        <strain evidence="4">DSM 45460</strain>
    </source>
</reference>
<feature type="compositionally biased region" description="Basic and acidic residues" evidence="1">
    <location>
        <begin position="14"/>
        <end position="25"/>
    </location>
</feature>
<dbReference type="SUPFAM" id="SSF55729">
    <property type="entry name" value="Acyl-CoA N-acyltransferases (Nat)"/>
    <property type="match status" value="1"/>
</dbReference>
<protein>
    <submittedName>
        <fullName evidence="3">FR47-like protein</fullName>
    </submittedName>
</protein>
<dbReference type="Gene3D" id="3.40.630.30">
    <property type="match status" value="1"/>
</dbReference>
<dbReference type="AlphaFoldDB" id="A0A1G9BQ12"/>
<evidence type="ECO:0000313" key="3">
    <source>
        <dbReference type="EMBL" id="SDK41547.1"/>
    </source>
</evidence>
<organism evidence="3 4">
    <name type="scientific">Actinopolyspora mzabensis</name>
    <dbReference type="NCBI Taxonomy" id="995066"/>
    <lineage>
        <taxon>Bacteria</taxon>
        <taxon>Bacillati</taxon>
        <taxon>Actinomycetota</taxon>
        <taxon>Actinomycetes</taxon>
        <taxon>Actinopolysporales</taxon>
        <taxon>Actinopolysporaceae</taxon>
        <taxon>Actinopolyspora</taxon>
    </lineage>
</organism>
<name>A0A1G9BQ12_ACTMZ</name>
<dbReference type="CDD" id="cd04301">
    <property type="entry name" value="NAT_SF"/>
    <property type="match status" value="1"/>
</dbReference>
<gene>
    <name evidence="3" type="ORF">SAMN04487820_107283</name>
</gene>
<dbReference type="EMBL" id="FNFM01000007">
    <property type="protein sequence ID" value="SDK41547.1"/>
    <property type="molecule type" value="Genomic_DNA"/>
</dbReference>